<accession>T1AHT0</accession>
<reference evidence="2" key="2">
    <citation type="journal article" date="2014" name="ISME J.">
        <title>Microbial stratification in low pH oxic and suboxic macroscopic growths along an acid mine drainage.</title>
        <authorList>
            <person name="Mendez-Garcia C."/>
            <person name="Mesa V."/>
            <person name="Sprenger R.R."/>
            <person name="Richter M."/>
            <person name="Diez M.S."/>
            <person name="Solano J."/>
            <person name="Bargiela R."/>
            <person name="Golyshina O.V."/>
            <person name="Manteca A."/>
            <person name="Ramos J.L."/>
            <person name="Gallego J.R."/>
            <person name="Llorente I."/>
            <person name="Martins Dos Santos V.A."/>
            <person name="Jensen O.N."/>
            <person name="Pelaez A.I."/>
            <person name="Sanchez J."/>
            <person name="Ferrer M."/>
        </authorList>
    </citation>
    <scope>NUCLEOTIDE SEQUENCE</scope>
</reference>
<keyword evidence="2" id="KW-0648">Protein biosynthesis</keyword>
<dbReference type="InterPro" id="IPR008991">
    <property type="entry name" value="Translation_prot_SH3-like_sf"/>
</dbReference>
<dbReference type="GO" id="GO:0045901">
    <property type="term" value="P:positive regulation of translational elongation"/>
    <property type="evidence" value="ECO:0007669"/>
    <property type="project" value="InterPro"/>
</dbReference>
<feature type="non-terminal residue" evidence="2">
    <location>
        <position position="51"/>
    </location>
</feature>
<dbReference type="PROSITE" id="PS00302">
    <property type="entry name" value="IF5A_HYPUSINE"/>
    <property type="match status" value="1"/>
</dbReference>
<dbReference type="GO" id="GO:0003746">
    <property type="term" value="F:translation elongation factor activity"/>
    <property type="evidence" value="ECO:0007669"/>
    <property type="project" value="InterPro"/>
</dbReference>
<sequence>MEEGVGFASMKEIKVGRYIIIDGIPCKVVNIDVSSPGKHGSAKMRVTAIGI</sequence>
<proteinExistence type="predicted"/>
<evidence type="ECO:0000259" key="1">
    <source>
        <dbReference type="Pfam" id="PF21485"/>
    </source>
</evidence>
<dbReference type="InterPro" id="IPR019769">
    <property type="entry name" value="Trans_elong_IF5A_hypusine_site"/>
</dbReference>
<organism evidence="2">
    <name type="scientific">mine drainage metagenome</name>
    <dbReference type="NCBI Taxonomy" id="410659"/>
    <lineage>
        <taxon>unclassified sequences</taxon>
        <taxon>metagenomes</taxon>
        <taxon>ecological metagenomes</taxon>
    </lineage>
</organism>
<reference evidence="2" key="1">
    <citation type="submission" date="2013-08" db="EMBL/GenBank/DDBJ databases">
        <authorList>
            <person name="Mendez C."/>
            <person name="Richter M."/>
            <person name="Ferrer M."/>
            <person name="Sanchez J."/>
        </authorList>
    </citation>
    <scope>NUCLEOTIDE SEQUENCE</scope>
</reference>
<keyword evidence="2" id="KW-0396">Initiation factor</keyword>
<dbReference type="InterPro" id="IPR048670">
    <property type="entry name" value="IF5A-like_N"/>
</dbReference>
<dbReference type="GO" id="GO:0003743">
    <property type="term" value="F:translation initiation factor activity"/>
    <property type="evidence" value="ECO:0007669"/>
    <property type="project" value="UniProtKB-KW"/>
</dbReference>
<dbReference type="EMBL" id="AUZZ01007913">
    <property type="protein sequence ID" value="EQD40574.1"/>
    <property type="molecule type" value="Genomic_DNA"/>
</dbReference>
<protein>
    <submittedName>
        <fullName evidence="2">Translation initiation factor IF-5A</fullName>
    </submittedName>
</protein>
<evidence type="ECO:0000313" key="2">
    <source>
        <dbReference type="EMBL" id="EQD40574.1"/>
    </source>
</evidence>
<dbReference type="Gene3D" id="2.30.30.30">
    <property type="match status" value="1"/>
</dbReference>
<comment type="caution">
    <text evidence="2">The sequence shown here is derived from an EMBL/GenBank/DDBJ whole genome shotgun (WGS) entry which is preliminary data.</text>
</comment>
<dbReference type="GO" id="GO:0045905">
    <property type="term" value="P:positive regulation of translational termination"/>
    <property type="evidence" value="ECO:0007669"/>
    <property type="project" value="InterPro"/>
</dbReference>
<dbReference type="InterPro" id="IPR014722">
    <property type="entry name" value="Rib_uL2_dom2"/>
</dbReference>
<dbReference type="Pfam" id="PF21485">
    <property type="entry name" value="IF5A-like_N"/>
    <property type="match status" value="1"/>
</dbReference>
<dbReference type="SUPFAM" id="SSF50104">
    <property type="entry name" value="Translation proteins SH3-like domain"/>
    <property type="match status" value="1"/>
</dbReference>
<dbReference type="GO" id="GO:0043022">
    <property type="term" value="F:ribosome binding"/>
    <property type="evidence" value="ECO:0007669"/>
    <property type="project" value="InterPro"/>
</dbReference>
<dbReference type="AlphaFoldDB" id="T1AHT0"/>
<name>T1AHT0_9ZZZZ</name>
<feature type="domain" description="Translation initiation factor 5A-like N-terminal" evidence="1">
    <location>
        <begin position="11"/>
        <end position="51"/>
    </location>
</feature>
<dbReference type="GO" id="GO:0003723">
    <property type="term" value="F:RNA binding"/>
    <property type="evidence" value="ECO:0007669"/>
    <property type="project" value="InterPro"/>
</dbReference>
<gene>
    <name evidence="2" type="ORF">B2A_10984</name>
</gene>